<evidence type="ECO:0000313" key="5">
    <source>
        <dbReference type="Proteomes" id="UP000238479"/>
    </source>
</evidence>
<keyword evidence="3" id="KW-0663">Pyridoxal phosphate</keyword>
<gene>
    <name evidence="4" type="ORF">RchiOBHm_Chr3g0458091</name>
</gene>
<dbReference type="GO" id="GO:0004084">
    <property type="term" value="F:branched-chain-amino-acid transaminase activity"/>
    <property type="evidence" value="ECO:0007669"/>
    <property type="project" value="UniProtKB-EC"/>
</dbReference>
<evidence type="ECO:0000256" key="1">
    <source>
        <dbReference type="ARBA" id="ARBA00001933"/>
    </source>
</evidence>
<dbReference type="GO" id="GO:0009081">
    <property type="term" value="P:branched-chain amino acid metabolic process"/>
    <property type="evidence" value="ECO:0007669"/>
    <property type="project" value="InterPro"/>
</dbReference>
<accession>A0A2P6R7R6</accession>
<keyword evidence="5" id="KW-1185">Reference proteome</keyword>
<dbReference type="GO" id="GO:0003743">
    <property type="term" value="F:translation initiation factor activity"/>
    <property type="evidence" value="ECO:0007669"/>
    <property type="project" value="InterPro"/>
</dbReference>
<dbReference type="SUPFAM" id="SSF56752">
    <property type="entry name" value="D-aminoacid aminotransferase-like PLP-dependent enzymes"/>
    <property type="match status" value="1"/>
</dbReference>
<dbReference type="Gene3D" id="3.20.10.10">
    <property type="entry name" value="D-amino Acid Aminotransferase, subunit A, domain 2"/>
    <property type="match status" value="1"/>
</dbReference>
<dbReference type="PANTHER" id="PTHR42825:SF2">
    <property type="entry name" value="BRANCHED-CHAIN-AMINO-ACID AMINOTRANSFERASE 3, CHLOROPLASTIC-RELATED"/>
    <property type="match status" value="1"/>
</dbReference>
<proteinExistence type="inferred from homology"/>
<dbReference type="Pfam" id="PF10255">
    <property type="entry name" value="Paf67"/>
    <property type="match status" value="1"/>
</dbReference>
<keyword evidence="4" id="KW-0808">Transferase</keyword>
<organism evidence="4 5">
    <name type="scientific">Rosa chinensis</name>
    <name type="common">China rose</name>
    <dbReference type="NCBI Taxonomy" id="74649"/>
    <lineage>
        <taxon>Eukaryota</taxon>
        <taxon>Viridiplantae</taxon>
        <taxon>Streptophyta</taxon>
        <taxon>Embryophyta</taxon>
        <taxon>Tracheophyta</taxon>
        <taxon>Spermatophyta</taxon>
        <taxon>Magnoliopsida</taxon>
        <taxon>eudicotyledons</taxon>
        <taxon>Gunneridae</taxon>
        <taxon>Pentapetalae</taxon>
        <taxon>rosids</taxon>
        <taxon>fabids</taxon>
        <taxon>Rosales</taxon>
        <taxon>Rosaceae</taxon>
        <taxon>Rosoideae</taxon>
        <taxon>Rosoideae incertae sedis</taxon>
        <taxon>Rosa</taxon>
    </lineage>
</organism>
<keyword evidence="4" id="KW-0032">Aminotransferase</keyword>
<comment type="similarity">
    <text evidence="2">Belongs to the class-IV pyridoxal-phosphate-dependent aminotransferase family.</text>
</comment>
<dbReference type="InterPro" id="IPR043132">
    <property type="entry name" value="BCAT-like_C"/>
</dbReference>
<comment type="caution">
    <text evidence="4">The sequence shown here is derived from an EMBL/GenBank/DDBJ whole genome shotgun (WGS) entry which is preliminary data.</text>
</comment>
<dbReference type="PANTHER" id="PTHR42825">
    <property type="entry name" value="AMINO ACID AMINOTRANSFERASE"/>
    <property type="match status" value="1"/>
</dbReference>
<comment type="cofactor">
    <cofactor evidence="1">
        <name>pyridoxal 5'-phosphate</name>
        <dbReference type="ChEBI" id="CHEBI:597326"/>
    </cofactor>
</comment>
<dbReference type="EMBL" id="PDCK01000041">
    <property type="protein sequence ID" value="PRQ42480.1"/>
    <property type="molecule type" value="Genomic_DNA"/>
</dbReference>
<dbReference type="AlphaFoldDB" id="A0A2P6R7R6"/>
<dbReference type="Gramene" id="PRQ42480">
    <property type="protein sequence ID" value="PRQ42480"/>
    <property type="gene ID" value="RchiOBHm_Chr3g0458091"/>
</dbReference>
<dbReference type="Proteomes" id="UP000238479">
    <property type="component" value="Chromosome 3"/>
</dbReference>
<dbReference type="STRING" id="74649.A0A2P6R7R6"/>
<dbReference type="InterPro" id="IPR019382">
    <property type="entry name" value="eIF3l"/>
</dbReference>
<name>A0A2P6R7R6_ROSCH</name>
<dbReference type="InterPro" id="IPR036038">
    <property type="entry name" value="Aminotransferase-like"/>
</dbReference>
<dbReference type="EC" id="2.6.1.42" evidence="4"/>
<dbReference type="InterPro" id="IPR005786">
    <property type="entry name" value="B_amino_transII"/>
</dbReference>
<reference evidence="4 5" key="1">
    <citation type="journal article" date="2018" name="Nat. Genet.">
        <title>The Rosa genome provides new insights in the design of modern roses.</title>
        <authorList>
            <person name="Bendahmane M."/>
        </authorList>
    </citation>
    <scope>NUCLEOTIDE SEQUENCE [LARGE SCALE GENOMIC DNA]</scope>
    <source>
        <strain evidence="5">cv. Old Blush</strain>
    </source>
</reference>
<evidence type="ECO:0000313" key="4">
    <source>
        <dbReference type="EMBL" id="PRQ42480.1"/>
    </source>
</evidence>
<protein>
    <submittedName>
        <fullName evidence="4">Putative branched-chain-amino-acid transaminase</fullName>
        <ecNumber evidence="4">2.6.1.42</ecNumber>
    </submittedName>
</protein>
<sequence>MVNTDQLNQWLWDIIDEFVYQFRSFCEHRAKTKNKTEQETTFLRLFDQVEERPVSIEELLEADEVFCTGYAVGLSPIGSITYLGKRVSYQETGLGGVSEQLYQALSNIQMGLAEENRGWIVTLK</sequence>
<evidence type="ECO:0000256" key="2">
    <source>
        <dbReference type="ARBA" id="ARBA00009320"/>
    </source>
</evidence>
<evidence type="ECO:0000256" key="3">
    <source>
        <dbReference type="ARBA" id="ARBA00022898"/>
    </source>
</evidence>
<dbReference type="GO" id="GO:0005852">
    <property type="term" value="C:eukaryotic translation initiation factor 3 complex"/>
    <property type="evidence" value="ECO:0007669"/>
    <property type="project" value="InterPro"/>
</dbReference>